<feature type="region of interest" description="Disordered" evidence="5">
    <location>
        <begin position="463"/>
        <end position="504"/>
    </location>
</feature>
<reference evidence="8 9" key="1">
    <citation type="submission" date="2024-01" db="EMBL/GenBank/DDBJ databases">
        <title>Complete genome of Cladobotryum mycophilum ATHUM6906.</title>
        <authorList>
            <person name="Christinaki A.C."/>
            <person name="Myridakis A.I."/>
            <person name="Kouvelis V.N."/>
        </authorList>
    </citation>
    <scope>NUCLEOTIDE SEQUENCE [LARGE SCALE GENOMIC DNA]</scope>
    <source>
        <strain evidence="8 9">ATHUM6906</strain>
    </source>
</reference>
<evidence type="ECO:0000313" key="8">
    <source>
        <dbReference type="EMBL" id="KAK5995797.1"/>
    </source>
</evidence>
<keyword evidence="4" id="KW-0802">TPR repeat</keyword>
<feature type="repeat" description="TPR" evidence="4">
    <location>
        <begin position="32"/>
        <end position="65"/>
    </location>
</feature>
<dbReference type="InterPro" id="IPR051727">
    <property type="entry name" value="DnaJ_C3_Co-chaperones"/>
</dbReference>
<keyword evidence="2 6" id="KW-0732">Signal</keyword>
<dbReference type="PROSITE" id="PS50076">
    <property type="entry name" value="DNAJ_2"/>
    <property type="match status" value="1"/>
</dbReference>
<proteinExistence type="predicted"/>
<evidence type="ECO:0000256" key="2">
    <source>
        <dbReference type="ARBA" id="ARBA00022729"/>
    </source>
</evidence>
<dbReference type="Gene3D" id="1.10.287.110">
    <property type="entry name" value="DnaJ domain"/>
    <property type="match status" value="1"/>
</dbReference>
<evidence type="ECO:0000256" key="4">
    <source>
        <dbReference type="PROSITE-ProRule" id="PRU00339"/>
    </source>
</evidence>
<dbReference type="InterPro" id="IPR011990">
    <property type="entry name" value="TPR-like_helical_dom_sf"/>
</dbReference>
<feature type="compositionally biased region" description="Gly residues" evidence="5">
    <location>
        <begin position="487"/>
        <end position="504"/>
    </location>
</feature>
<dbReference type="Proteomes" id="UP001338125">
    <property type="component" value="Unassembled WGS sequence"/>
</dbReference>
<feature type="repeat" description="TPR" evidence="4">
    <location>
        <begin position="66"/>
        <end position="99"/>
    </location>
</feature>
<feature type="compositionally biased region" description="Basic and acidic residues" evidence="5">
    <location>
        <begin position="430"/>
        <end position="445"/>
    </location>
</feature>
<dbReference type="PRINTS" id="PR00625">
    <property type="entry name" value="JDOMAIN"/>
</dbReference>
<dbReference type="Pfam" id="PF13431">
    <property type="entry name" value="TPR_17"/>
    <property type="match status" value="1"/>
</dbReference>
<sequence>MRFDLSRLAVTASVLATATAISPQDIPTDVPVSTLLTSAQTHLTKGETSEALIYYDAAIARDPTNYLSFFKRATTYLSLGRASQATHDFHKVLALKPGFQGAHMQLAKIKSKAADWDDARKEYTAAGKGEDSVEIEELNAAQQAAILALTAKQNGQWEDCVNYAGSAILVASRTPALREIRSQCRFERGEVEEGMGDLRHLLQMRSGDTHPHVVISATTFYGLGDLDGGISQIRKCLHSDPDSKVCKKLHRQQKAIQKALSKASGQLSKGQPTIVSKSLVGSTEEPGLVKKIQEQIDELRKDGSIPSKTKVRLYEQVVDMVCQAYSESSNKEAATYCDETLQLNPDSFWGLLHRGKTLLKQEDFEASIHTLEKAAEAHPDKREKINPILNKAHIALKRSKTKDYYKVLGVANDADERQIKAAYRKASKQFHPDKANRQGISKEDAEKKMASINEAYEVLSDSELRARFDRGDDPNSQERGSPFQGSPFGGGHPFMFQQGGGGGQQFKFNFGQGGPFGF</sequence>
<gene>
    <name evidence="8" type="ORF">PT974_04215</name>
</gene>
<dbReference type="PROSITE" id="PS50005">
    <property type="entry name" value="TPR"/>
    <property type="match status" value="2"/>
</dbReference>
<evidence type="ECO:0000259" key="7">
    <source>
        <dbReference type="PROSITE" id="PS50076"/>
    </source>
</evidence>
<keyword evidence="9" id="KW-1185">Reference proteome</keyword>
<dbReference type="InterPro" id="IPR036869">
    <property type="entry name" value="J_dom_sf"/>
</dbReference>
<evidence type="ECO:0000256" key="1">
    <source>
        <dbReference type="ARBA" id="ARBA00004240"/>
    </source>
</evidence>
<evidence type="ECO:0000256" key="3">
    <source>
        <dbReference type="ARBA" id="ARBA00022824"/>
    </source>
</evidence>
<dbReference type="CDD" id="cd06257">
    <property type="entry name" value="DnaJ"/>
    <property type="match status" value="1"/>
</dbReference>
<feature type="region of interest" description="Disordered" evidence="5">
    <location>
        <begin position="425"/>
        <end position="445"/>
    </location>
</feature>
<dbReference type="SUPFAM" id="SSF48452">
    <property type="entry name" value="TPR-like"/>
    <property type="match status" value="1"/>
</dbReference>
<keyword evidence="3" id="KW-0256">Endoplasmic reticulum</keyword>
<feature type="signal peptide" evidence="6">
    <location>
        <begin position="1"/>
        <end position="20"/>
    </location>
</feature>
<organism evidence="8 9">
    <name type="scientific">Cladobotryum mycophilum</name>
    <dbReference type="NCBI Taxonomy" id="491253"/>
    <lineage>
        <taxon>Eukaryota</taxon>
        <taxon>Fungi</taxon>
        <taxon>Dikarya</taxon>
        <taxon>Ascomycota</taxon>
        <taxon>Pezizomycotina</taxon>
        <taxon>Sordariomycetes</taxon>
        <taxon>Hypocreomycetidae</taxon>
        <taxon>Hypocreales</taxon>
        <taxon>Hypocreaceae</taxon>
        <taxon>Cladobotryum</taxon>
    </lineage>
</organism>
<feature type="domain" description="J" evidence="7">
    <location>
        <begin position="403"/>
        <end position="472"/>
    </location>
</feature>
<dbReference type="InterPro" id="IPR019734">
    <property type="entry name" value="TPR_rpt"/>
</dbReference>
<dbReference type="Pfam" id="PF00226">
    <property type="entry name" value="DnaJ"/>
    <property type="match status" value="1"/>
</dbReference>
<feature type="chain" id="PRO_5047048408" evidence="6">
    <location>
        <begin position="21"/>
        <end position="518"/>
    </location>
</feature>
<comment type="subcellular location">
    <subcellularLocation>
        <location evidence="1">Endoplasmic reticulum</location>
    </subcellularLocation>
</comment>
<dbReference type="EMBL" id="JAVFKD010000004">
    <property type="protein sequence ID" value="KAK5995797.1"/>
    <property type="molecule type" value="Genomic_DNA"/>
</dbReference>
<evidence type="ECO:0000256" key="6">
    <source>
        <dbReference type="SAM" id="SignalP"/>
    </source>
</evidence>
<evidence type="ECO:0000256" key="5">
    <source>
        <dbReference type="SAM" id="MobiDB-lite"/>
    </source>
</evidence>
<dbReference type="Gene3D" id="1.25.40.10">
    <property type="entry name" value="Tetratricopeptide repeat domain"/>
    <property type="match status" value="1"/>
</dbReference>
<dbReference type="InterPro" id="IPR001623">
    <property type="entry name" value="DnaJ_domain"/>
</dbReference>
<dbReference type="SMART" id="SM00028">
    <property type="entry name" value="TPR"/>
    <property type="match status" value="4"/>
</dbReference>
<evidence type="ECO:0000313" key="9">
    <source>
        <dbReference type="Proteomes" id="UP001338125"/>
    </source>
</evidence>
<dbReference type="SUPFAM" id="SSF46565">
    <property type="entry name" value="Chaperone J-domain"/>
    <property type="match status" value="1"/>
</dbReference>
<protein>
    <submittedName>
        <fullName evidence="8">DnaJ-like protein</fullName>
    </submittedName>
</protein>
<name>A0ABR0SUJ5_9HYPO</name>
<comment type="caution">
    <text evidence="8">The sequence shown here is derived from an EMBL/GenBank/DDBJ whole genome shotgun (WGS) entry which is preliminary data.</text>
</comment>
<dbReference type="SMART" id="SM00271">
    <property type="entry name" value="DnaJ"/>
    <property type="match status" value="1"/>
</dbReference>
<dbReference type="PANTHER" id="PTHR44140">
    <property type="entry name" value="LD25575P"/>
    <property type="match status" value="1"/>
</dbReference>
<accession>A0ABR0SUJ5</accession>
<feature type="compositionally biased region" description="Basic and acidic residues" evidence="5">
    <location>
        <begin position="463"/>
        <end position="473"/>
    </location>
</feature>
<dbReference type="PANTHER" id="PTHR44140:SF2">
    <property type="entry name" value="LD25575P"/>
    <property type="match status" value="1"/>
</dbReference>